<accession>A0ABY6Y7A0</accession>
<name>A0ABY6Y7A0_9BURK</name>
<feature type="region of interest" description="Disordered" evidence="1">
    <location>
        <begin position="106"/>
        <end position="135"/>
    </location>
</feature>
<comment type="caution">
    <text evidence="2">The sequence shown here is derived from an EMBL/GenBank/DDBJ whole genome shotgun (WGS) entry which is preliminary data.</text>
</comment>
<organism evidence="2 3">
    <name type="scientific">Burkholderia aenigmatica</name>
    <dbReference type="NCBI Taxonomy" id="2015348"/>
    <lineage>
        <taxon>Bacteria</taxon>
        <taxon>Pseudomonadati</taxon>
        <taxon>Pseudomonadota</taxon>
        <taxon>Betaproteobacteria</taxon>
        <taxon>Burkholderiales</taxon>
        <taxon>Burkholderiaceae</taxon>
        <taxon>Burkholderia</taxon>
        <taxon>Burkholderia cepacia complex</taxon>
    </lineage>
</organism>
<proteinExistence type="predicted"/>
<sequence length="206" mass="21110">MQPTANMKPRAEFTQSAPIASVRATSNAVMILPLAPSFTRSRTPIPTSVLCTSSNPSCSGTPTWSVNSSGAAPVPPSAPSTTMKSGTMPVSSIAFAIPKNSHGWPTHSLKPVGLPPDSVRSRSTNSSSPRGVENSECVAGEMQSLPIGTPRVSAISGVIFAAGSTPPWPGFAPCDSFTSIILTCGSAACFANLSGLKVPSSLRQPK</sequence>
<keyword evidence="3" id="KW-1185">Reference proteome</keyword>
<dbReference type="EMBL" id="CABVQG010000079">
    <property type="protein sequence ID" value="VWD48717.1"/>
    <property type="molecule type" value="Genomic_DNA"/>
</dbReference>
<dbReference type="Proteomes" id="UP000494120">
    <property type="component" value="Unassembled WGS sequence"/>
</dbReference>
<gene>
    <name evidence="2" type="ORF">BLA17378_08553</name>
</gene>
<reference evidence="2 3" key="1">
    <citation type="submission" date="2019-09" db="EMBL/GenBank/DDBJ databases">
        <authorList>
            <person name="Depoorter E."/>
        </authorList>
    </citation>
    <scope>NUCLEOTIDE SEQUENCE [LARGE SCALE GENOMIC DNA]</scope>
    <source>
        <strain evidence="2 3">R-17378</strain>
    </source>
</reference>
<evidence type="ECO:0000313" key="3">
    <source>
        <dbReference type="Proteomes" id="UP000494120"/>
    </source>
</evidence>
<protein>
    <submittedName>
        <fullName evidence="2">Uncharacterized protein</fullName>
    </submittedName>
</protein>
<evidence type="ECO:0000256" key="1">
    <source>
        <dbReference type="SAM" id="MobiDB-lite"/>
    </source>
</evidence>
<evidence type="ECO:0000313" key="2">
    <source>
        <dbReference type="EMBL" id="VWD48717.1"/>
    </source>
</evidence>
<feature type="compositionally biased region" description="Low complexity" evidence="1">
    <location>
        <begin position="121"/>
        <end position="130"/>
    </location>
</feature>